<feature type="region of interest" description="Disordered" evidence="1">
    <location>
        <begin position="1"/>
        <end position="20"/>
    </location>
</feature>
<reference evidence="3" key="1">
    <citation type="journal article" date="2020" name="mSystems">
        <title>Genome- and Community-Level Interaction Insights into Carbon Utilization and Element Cycling Functions of Hydrothermarchaeota in Hydrothermal Sediment.</title>
        <authorList>
            <person name="Zhou Z."/>
            <person name="Liu Y."/>
            <person name="Xu W."/>
            <person name="Pan J."/>
            <person name="Luo Z.H."/>
            <person name="Li M."/>
        </authorList>
    </citation>
    <scope>NUCLEOTIDE SEQUENCE [LARGE SCALE GENOMIC DNA]</scope>
    <source>
        <strain evidence="3">SpSt-222</strain>
    </source>
</reference>
<dbReference type="AlphaFoldDB" id="A0A7C2BFH8"/>
<accession>A0A7C2BFH8</accession>
<dbReference type="SUPFAM" id="SSF50969">
    <property type="entry name" value="YVTN repeat-like/Quinoprotein amine dehydrogenase"/>
    <property type="match status" value="1"/>
</dbReference>
<sequence length="326" mass="36080">MNSQHGNSADRQIQPGGGGELARARDELLERGLELWQRRRSSDLARLEPHPWKRLRGSVRDPYLERQGLRWQVGIGILYELLAVSDNGWVLLFGGGGLAVLEPESGEAAAYIQFLANSVSLSSDGRLLMVEYKRRLSCWNLESATLLWERQLEDDVWELELSPDGSSVAVTSTTRAPDRSNGRSHLLVLGSTDGRLRWQVELPNPSLALAFSPSGALLAVGTSGGHLLTYGQDGQLVWEAKIDGPVAPLAFSPDSTRLAARVRWSSDADGPEEDLQGLLMFAAADGQLLWRTNRYERLGGPPSLRTVVTLPYILTDMIRRFWARNL</sequence>
<evidence type="ECO:0000259" key="2">
    <source>
        <dbReference type="Pfam" id="PF13360"/>
    </source>
</evidence>
<proteinExistence type="predicted"/>
<feature type="domain" description="Pyrrolo-quinoline quinone repeat" evidence="2">
    <location>
        <begin position="101"/>
        <end position="245"/>
    </location>
</feature>
<dbReference type="InterPro" id="IPR011044">
    <property type="entry name" value="Quino_amine_DH_bsu"/>
</dbReference>
<protein>
    <recommendedName>
        <fullName evidence="2">Pyrrolo-quinoline quinone repeat domain-containing protein</fullName>
    </recommendedName>
</protein>
<feature type="compositionally biased region" description="Polar residues" evidence="1">
    <location>
        <begin position="1"/>
        <end position="11"/>
    </location>
</feature>
<gene>
    <name evidence="3" type="ORF">ENP47_10790</name>
</gene>
<organism evidence="3">
    <name type="scientific">Thermomicrobium roseum</name>
    <dbReference type="NCBI Taxonomy" id="500"/>
    <lineage>
        <taxon>Bacteria</taxon>
        <taxon>Pseudomonadati</taxon>
        <taxon>Thermomicrobiota</taxon>
        <taxon>Thermomicrobia</taxon>
        <taxon>Thermomicrobiales</taxon>
        <taxon>Thermomicrobiaceae</taxon>
        <taxon>Thermomicrobium</taxon>
    </lineage>
</organism>
<name>A0A7C2BFH8_THERO</name>
<dbReference type="InterPro" id="IPR015943">
    <property type="entry name" value="WD40/YVTN_repeat-like_dom_sf"/>
</dbReference>
<evidence type="ECO:0000256" key="1">
    <source>
        <dbReference type="SAM" id="MobiDB-lite"/>
    </source>
</evidence>
<dbReference type="Gene3D" id="2.130.10.10">
    <property type="entry name" value="YVTN repeat-like/Quinoprotein amine dehydrogenase"/>
    <property type="match status" value="2"/>
</dbReference>
<dbReference type="InterPro" id="IPR002372">
    <property type="entry name" value="PQQ_rpt_dom"/>
</dbReference>
<dbReference type="EMBL" id="DSJL01000011">
    <property type="protein sequence ID" value="HEF66065.1"/>
    <property type="molecule type" value="Genomic_DNA"/>
</dbReference>
<dbReference type="Pfam" id="PF13360">
    <property type="entry name" value="PQQ_2"/>
    <property type="match status" value="1"/>
</dbReference>
<comment type="caution">
    <text evidence="3">The sequence shown here is derived from an EMBL/GenBank/DDBJ whole genome shotgun (WGS) entry which is preliminary data.</text>
</comment>
<evidence type="ECO:0000313" key="3">
    <source>
        <dbReference type="EMBL" id="HEF66065.1"/>
    </source>
</evidence>